<dbReference type="NCBIfam" id="TIGR03510">
    <property type="entry name" value="XapX"/>
    <property type="match status" value="1"/>
</dbReference>
<evidence type="ECO:0000313" key="2">
    <source>
        <dbReference type="EMBL" id="TKI07829.1"/>
    </source>
</evidence>
<keyword evidence="3" id="KW-1185">Reference proteome</keyword>
<dbReference type="PROSITE" id="PS51257">
    <property type="entry name" value="PROKAR_LIPOPROTEIN"/>
    <property type="match status" value="1"/>
</dbReference>
<dbReference type="Proteomes" id="UP000305202">
    <property type="component" value="Unassembled WGS sequence"/>
</dbReference>
<comment type="caution">
    <text evidence="2">The sequence shown here is derived from an EMBL/GenBank/DDBJ whole genome shotgun (WGS) entry which is preliminary data.</text>
</comment>
<protein>
    <submittedName>
        <fullName evidence="2">DUF1427 family protein</fullName>
    </submittedName>
</protein>
<keyword evidence="1" id="KW-0812">Transmembrane</keyword>
<feature type="transmembrane region" description="Helical" evidence="1">
    <location>
        <begin position="29"/>
        <end position="46"/>
    </location>
</feature>
<name>A0ABY2SU12_9HYPH</name>
<reference evidence="2 3" key="1">
    <citation type="submission" date="2019-04" db="EMBL/GenBank/DDBJ databases">
        <authorList>
            <person name="Li M."/>
            <person name="Gao C."/>
        </authorList>
    </citation>
    <scope>NUCLEOTIDE SEQUENCE [LARGE SCALE GENOMIC DNA]</scope>
    <source>
        <strain evidence="2 3">BGMRC 2031</strain>
    </source>
</reference>
<sequence>MKSFLISFIVGALAGCLYAVMQVRSPAPPAIALLGLLGMLVGEQLVPTVKRLMRRQPLTRVWFRRECVPKISGVPSPRQEDCPNKE</sequence>
<dbReference type="InterPro" id="IPR009872">
    <property type="entry name" value="DUF1427"/>
</dbReference>
<dbReference type="Pfam" id="PF07235">
    <property type="entry name" value="DUF1427"/>
    <property type="match status" value="1"/>
</dbReference>
<proteinExistence type="predicted"/>
<organism evidence="2 3">
    <name type="scientific">Martelella alba</name>
    <dbReference type="NCBI Taxonomy" id="2590451"/>
    <lineage>
        <taxon>Bacteria</taxon>
        <taxon>Pseudomonadati</taxon>
        <taxon>Pseudomonadota</taxon>
        <taxon>Alphaproteobacteria</taxon>
        <taxon>Hyphomicrobiales</taxon>
        <taxon>Aurantimonadaceae</taxon>
        <taxon>Martelella</taxon>
    </lineage>
</organism>
<gene>
    <name evidence="2" type="ORF">FCN80_05170</name>
</gene>
<accession>A0ABY2SU12</accession>
<dbReference type="EMBL" id="SZPQ01000003">
    <property type="protein sequence ID" value="TKI07829.1"/>
    <property type="molecule type" value="Genomic_DNA"/>
</dbReference>
<evidence type="ECO:0000313" key="3">
    <source>
        <dbReference type="Proteomes" id="UP000305202"/>
    </source>
</evidence>
<keyword evidence="1" id="KW-0472">Membrane</keyword>
<keyword evidence="1" id="KW-1133">Transmembrane helix</keyword>
<dbReference type="RefSeq" id="WP_136988824.1">
    <property type="nucleotide sequence ID" value="NZ_SZPQ01000003.1"/>
</dbReference>
<evidence type="ECO:0000256" key="1">
    <source>
        <dbReference type="SAM" id="Phobius"/>
    </source>
</evidence>
<dbReference type="InterPro" id="IPR020017">
    <property type="entry name" value="XapX_domain"/>
</dbReference>